<dbReference type="PANTHER" id="PTHR15326:SF9">
    <property type="entry name" value="SPERMATOGENESIS-ASSOCIATED PROTEIN 2"/>
    <property type="match status" value="1"/>
</dbReference>
<dbReference type="PANTHER" id="PTHR15326">
    <property type="entry name" value="SPERMATOGENESIS-ASSOCIATED PROTEIN 2/TAMOZHENNIC"/>
    <property type="match status" value="1"/>
</dbReference>
<sequence length="680" mass="75230">MKTGLVAGPRPLSMNQPPGETRVPSSGAGLVLLAGGGPLWSRAISARSTYSLLLEASRESSQPPPRFFILVWRRSEPGGERQSKNQTTTCFIYLLRMRQGEPNGSPAGIPKAAVSLTFHCSVLTGTKPRGLPVGVASWTSPAPVTMGTAPKSGRTVLRLEDAKLIRCLASEYHDQNVSDYLNLIYNGTVLVTLLLTVGDGTEGASSMLVTNNIEQHVLDRLSVMKDEEQEGSLSRRDLFEDYRSCFLRPGAEVRPCRDPGLLKRAAQFLLRTSELKDTFTLFPFWQAVTERCVVGTDGRKHLAAFIKATEMLESLCVNMFLQPWKKEIRSLKTFTGAFVYCLLPVLSGSTIRAVLACMGYRPSSNAPQSEFTLSSDADADRALLLGFELLLARLECCRLLDLLLEHQLGPQEWLDVLQRSKQPSKLADPTEKQTVAEQRKDNNEKRKESDKREESQQPESRPPSVPQPKPRRHRPSVDQSDMDLQWQYPDLAFRGRPLLPDQPPKATPAMTGDVPDSLSVLPKTNLTKEDRDVSPSVSPGDDGWNDSSCFRNSDESRVCDDDDDGGGDGDDDLSGPQAISLHITLRTGGKAEAGKKRGRVQQTSETSDDAQKTPSRENVMADKPESSWLSSIDEEQQLRALAERMGQLSVQGDQEKVTRREDDGKAEGRKKDRQKQRTNL</sequence>
<reference evidence="4 5" key="1">
    <citation type="journal article" date="2018" name="G3 (Bethesda)">
        <title>A High-Quality Reference Genome for the Invasive Mosquitofish Gambusia affinis Using a Chicago Library.</title>
        <authorList>
            <person name="Hoffberg S.L."/>
            <person name="Troendle N.J."/>
            <person name="Glenn T.C."/>
            <person name="Mahmud O."/>
            <person name="Louha S."/>
            <person name="Chalopin D."/>
            <person name="Bennetzen J.L."/>
            <person name="Mauricio R."/>
        </authorList>
    </citation>
    <scope>NUCLEOTIDE SEQUENCE [LARGE SCALE GENOMIC DNA]</scope>
    <source>
        <strain evidence="4">NE01/NJP1002.9</strain>
        <tissue evidence="4">Muscle</tissue>
    </source>
</reference>
<dbReference type="EMBL" id="NHOQ01001709">
    <property type="protein sequence ID" value="PWA22509.1"/>
    <property type="molecule type" value="Genomic_DNA"/>
</dbReference>
<feature type="region of interest" description="Disordered" evidence="2">
    <location>
        <begin position="422"/>
        <end position="482"/>
    </location>
</feature>
<protein>
    <recommendedName>
        <fullName evidence="3">Spermatogenesis-associated protein 2 PUB-like domain-containing protein</fullName>
    </recommendedName>
</protein>
<name>A0A315VHH6_GAMAF</name>
<feature type="domain" description="Spermatogenesis-associated protein 2 PUB-like" evidence="3">
    <location>
        <begin position="255"/>
        <end position="421"/>
    </location>
</feature>
<evidence type="ECO:0000313" key="5">
    <source>
        <dbReference type="Proteomes" id="UP000250572"/>
    </source>
</evidence>
<feature type="compositionally biased region" description="Acidic residues" evidence="2">
    <location>
        <begin position="560"/>
        <end position="573"/>
    </location>
</feature>
<feature type="compositionally biased region" description="Basic and acidic residues" evidence="2">
    <location>
        <begin position="437"/>
        <end position="455"/>
    </location>
</feature>
<dbReference type="Pfam" id="PF21388">
    <property type="entry name" value="SPATA2_PUB-like"/>
    <property type="match status" value="1"/>
</dbReference>
<dbReference type="InterPro" id="IPR048839">
    <property type="entry name" value="SPATA2_PUB-like"/>
</dbReference>
<organism evidence="4 5">
    <name type="scientific">Gambusia affinis</name>
    <name type="common">Western mosquitofish</name>
    <name type="synonym">Heterandria affinis</name>
    <dbReference type="NCBI Taxonomy" id="33528"/>
    <lineage>
        <taxon>Eukaryota</taxon>
        <taxon>Metazoa</taxon>
        <taxon>Chordata</taxon>
        <taxon>Craniata</taxon>
        <taxon>Vertebrata</taxon>
        <taxon>Euteleostomi</taxon>
        <taxon>Actinopterygii</taxon>
        <taxon>Neopterygii</taxon>
        <taxon>Teleostei</taxon>
        <taxon>Neoteleostei</taxon>
        <taxon>Acanthomorphata</taxon>
        <taxon>Ovalentaria</taxon>
        <taxon>Atherinomorphae</taxon>
        <taxon>Cyprinodontiformes</taxon>
        <taxon>Poeciliidae</taxon>
        <taxon>Poeciliinae</taxon>
        <taxon>Gambusia</taxon>
    </lineage>
</organism>
<gene>
    <name evidence="4" type="ORF">CCH79_00017303</name>
</gene>
<dbReference type="AlphaFoldDB" id="A0A315VHH6"/>
<evidence type="ECO:0000313" key="4">
    <source>
        <dbReference type="EMBL" id="PWA22509.1"/>
    </source>
</evidence>
<dbReference type="Proteomes" id="UP000250572">
    <property type="component" value="Unassembled WGS sequence"/>
</dbReference>
<keyword evidence="5" id="KW-1185">Reference proteome</keyword>
<dbReference type="GO" id="GO:0005737">
    <property type="term" value="C:cytoplasm"/>
    <property type="evidence" value="ECO:0007669"/>
    <property type="project" value="TreeGrafter"/>
</dbReference>
<feature type="compositionally biased region" description="Basic residues" evidence="2">
    <location>
        <begin position="671"/>
        <end position="680"/>
    </location>
</feature>
<comment type="similarity">
    <text evidence="1">Belongs to the SPATA2 family.</text>
</comment>
<feature type="compositionally biased region" description="Basic and acidic residues" evidence="2">
    <location>
        <begin position="653"/>
        <end position="670"/>
    </location>
</feature>
<dbReference type="Gene3D" id="1.20.58.2190">
    <property type="match status" value="1"/>
</dbReference>
<comment type="caution">
    <text evidence="4">The sequence shown here is derived from an EMBL/GenBank/DDBJ whole genome shotgun (WGS) entry which is preliminary data.</text>
</comment>
<accession>A0A315VHH6</accession>
<feature type="region of interest" description="Disordered" evidence="2">
    <location>
        <begin position="1"/>
        <end position="23"/>
    </location>
</feature>
<evidence type="ECO:0000259" key="3">
    <source>
        <dbReference type="Pfam" id="PF21388"/>
    </source>
</evidence>
<evidence type="ECO:0000256" key="2">
    <source>
        <dbReference type="SAM" id="MobiDB-lite"/>
    </source>
</evidence>
<dbReference type="STRING" id="33528.ENSGAFP00000015134"/>
<feature type="region of interest" description="Disordered" evidence="2">
    <location>
        <begin position="494"/>
        <end position="680"/>
    </location>
</feature>
<evidence type="ECO:0000256" key="1">
    <source>
        <dbReference type="ARBA" id="ARBA00038142"/>
    </source>
</evidence>
<feature type="compositionally biased region" description="Basic and acidic residues" evidence="2">
    <location>
        <begin position="609"/>
        <end position="625"/>
    </location>
</feature>
<proteinExistence type="inferred from homology"/>